<feature type="non-terminal residue" evidence="7">
    <location>
        <position position="718"/>
    </location>
</feature>
<evidence type="ECO:0000256" key="4">
    <source>
        <dbReference type="SAM" id="MobiDB-lite"/>
    </source>
</evidence>
<reference evidence="7 8" key="1">
    <citation type="submission" date="2021-05" db="EMBL/GenBank/DDBJ databases">
        <title>Genome Assembly of Synthetic Allotetraploid Brassica napus Reveals Homoeologous Exchanges between Subgenomes.</title>
        <authorList>
            <person name="Davis J.T."/>
        </authorList>
    </citation>
    <scope>NUCLEOTIDE SEQUENCE [LARGE SCALE GENOMIC DNA]</scope>
    <source>
        <strain evidence="8">cv. Da-Ae</strain>
        <tissue evidence="7">Seedling</tissue>
    </source>
</reference>
<evidence type="ECO:0000256" key="5">
    <source>
        <dbReference type="SAM" id="Phobius"/>
    </source>
</evidence>
<name>A0ABQ7Y395_BRANA</name>
<keyword evidence="5" id="KW-1133">Transmembrane helix</keyword>
<feature type="domain" description="RING-CH-type" evidence="6">
    <location>
        <begin position="11"/>
        <end position="73"/>
    </location>
</feature>
<dbReference type="Pfam" id="PF12906">
    <property type="entry name" value="RINGv"/>
    <property type="match status" value="2"/>
</dbReference>
<sequence>MMHEHDNGGEDVPEEEALCRICMVELGQDSEAFNMECMCKGELALAHRECTIKWFTIKGNITCDFCKQDVKNLPQTLFRVKDPQDRSSREVEHTGISEIINEWQGLPSLVMCCSSSFAIRLHYWSSCTSDIYNNGEEEVCVDLCNHSVQFRCPFQSCLLLKNLFMGNIFCCCTRGWGSNVPQATETTTDQPRSHSQNVTNQSVSTGSRSYYSAHSSPRTESYRGGARMMDGDQDTTRRRVEEHDDGSCQDVSPAVMNGVSTEITEEISPSQHERWRDLVFDIQFRAQEDDFLTADGSFTPTPSPVSKRLTFSPMASPRIGRRVGSMSPSSANLKNAFNFKNRNNNADIEEGVALVFDGREKSNVPRTWSLTNLLTPRKSKKTESLPATPLAHSNPEICMVELGKDSEAFKMECMCKGELALAHKECTIKWFTIKGNITCDLCKQEVKNLPMTLLRVEEYPQDRSSKEAEHTEISEIINGWQGVPTLVMLLFMEMKWSAIPVALPFACIIGFLGSATSSTMAKEKYVWILATIQFSFVVLFSHVFYSRIYVKQPVSCIVLATMVGFGLTMFGTTVITMFIEWRRSHAHHQPTSTHLETKTAKTTTTSTTGKTALEMEGVSTTSTAAKWIKSSMMAATSAHLFKILSSVKSRPFIVISKNLINFTKRWMQFWKCQGSYTNLFVCSSSVLSLLYQVLHLTFEQHHDLLNSNRHGHEGEELQ</sequence>
<dbReference type="InterPro" id="IPR011016">
    <property type="entry name" value="Znf_RING-CH"/>
</dbReference>
<evidence type="ECO:0000313" key="8">
    <source>
        <dbReference type="Proteomes" id="UP000824890"/>
    </source>
</evidence>
<dbReference type="Gene3D" id="3.30.40.10">
    <property type="entry name" value="Zinc/RING finger domain, C3HC4 (zinc finger)"/>
    <property type="match status" value="2"/>
</dbReference>
<feature type="transmembrane region" description="Helical" evidence="5">
    <location>
        <begin position="496"/>
        <end position="513"/>
    </location>
</feature>
<accession>A0ABQ7Y395</accession>
<comment type="caution">
    <text evidence="7">The sequence shown here is derived from an EMBL/GenBank/DDBJ whole genome shotgun (WGS) entry which is preliminary data.</text>
</comment>
<feature type="compositionally biased region" description="Polar residues" evidence="4">
    <location>
        <begin position="182"/>
        <end position="219"/>
    </location>
</feature>
<feature type="region of interest" description="Disordered" evidence="4">
    <location>
        <begin position="182"/>
        <end position="253"/>
    </location>
</feature>
<evidence type="ECO:0000259" key="6">
    <source>
        <dbReference type="PROSITE" id="PS51292"/>
    </source>
</evidence>
<keyword evidence="2" id="KW-0863">Zinc-finger</keyword>
<keyword evidence="8" id="KW-1185">Reference proteome</keyword>
<keyword evidence="3" id="KW-0862">Zinc</keyword>
<evidence type="ECO:0000256" key="3">
    <source>
        <dbReference type="ARBA" id="ARBA00022833"/>
    </source>
</evidence>
<dbReference type="EMBL" id="JAGKQM010000019">
    <property type="protein sequence ID" value="KAH0861686.1"/>
    <property type="molecule type" value="Genomic_DNA"/>
</dbReference>
<proteinExistence type="predicted"/>
<organism evidence="7 8">
    <name type="scientific">Brassica napus</name>
    <name type="common">Rape</name>
    <dbReference type="NCBI Taxonomy" id="3708"/>
    <lineage>
        <taxon>Eukaryota</taxon>
        <taxon>Viridiplantae</taxon>
        <taxon>Streptophyta</taxon>
        <taxon>Embryophyta</taxon>
        <taxon>Tracheophyta</taxon>
        <taxon>Spermatophyta</taxon>
        <taxon>Magnoliopsida</taxon>
        <taxon>eudicotyledons</taxon>
        <taxon>Gunneridae</taxon>
        <taxon>Pentapetalae</taxon>
        <taxon>rosids</taxon>
        <taxon>malvids</taxon>
        <taxon>Brassicales</taxon>
        <taxon>Brassicaceae</taxon>
        <taxon>Brassiceae</taxon>
        <taxon>Brassica</taxon>
    </lineage>
</organism>
<dbReference type="SMART" id="SM00744">
    <property type="entry name" value="RINGv"/>
    <property type="match status" value="2"/>
</dbReference>
<dbReference type="Proteomes" id="UP000824890">
    <property type="component" value="Unassembled WGS sequence"/>
</dbReference>
<keyword evidence="1" id="KW-0479">Metal-binding</keyword>
<feature type="compositionally biased region" description="Basic and acidic residues" evidence="4">
    <location>
        <begin position="234"/>
        <end position="246"/>
    </location>
</feature>
<dbReference type="SUPFAM" id="SSF57850">
    <property type="entry name" value="RING/U-box"/>
    <property type="match status" value="2"/>
</dbReference>
<keyword evidence="5" id="KW-0812">Transmembrane</keyword>
<dbReference type="CDD" id="cd16495">
    <property type="entry name" value="RING_CH-C4HC3_MARCH"/>
    <property type="match status" value="1"/>
</dbReference>
<dbReference type="InterPro" id="IPR013083">
    <property type="entry name" value="Znf_RING/FYVE/PHD"/>
</dbReference>
<dbReference type="PROSITE" id="PS51292">
    <property type="entry name" value="ZF_RING_CH"/>
    <property type="match status" value="2"/>
</dbReference>
<feature type="domain" description="RING-CH-type" evidence="6">
    <location>
        <begin position="387"/>
        <end position="449"/>
    </location>
</feature>
<evidence type="ECO:0000256" key="1">
    <source>
        <dbReference type="ARBA" id="ARBA00022723"/>
    </source>
</evidence>
<evidence type="ECO:0000313" key="7">
    <source>
        <dbReference type="EMBL" id="KAH0861686.1"/>
    </source>
</evidence>
<feature type="transmembrane region" description="Helical" evidence="5">
    <location>
        <begin position="525"/>
        <end position="545"/>
    </location>
</feature>
<dbReference type="PANTHER" id="PTHR46158">
    <property type="entry name" value="OS02G0165000 PROTEIN"/>
    <property type="match status" value="1"/>
</dbReference>
<keyword evidence="5" id="KW-0472">Membrane</keyword>
<gene>
    <name evidence="7" type="ORF">HID58_089947</name>
</gene>
<dbReference type="PANTHER" id="PTHR46158:SF7">
    <property type="entry name" value="RING_U-BOX SUPERFAMILY PROTEIN"/>
    <property type="match status" value="1"/>
</dbReference>
<protein>
    <recommendedName>
        <fullName evidence="6">RING-CH-type domain-containing protein</fullName>
    </recommendedName>
</protein>
<evidence type="ECO:0000256" key="2">
    <source>
        <dbReference type="ARBA" id="ARBA00022771"/>
    </source>
</evidence>
<feature type="transmembrane region" description="Helical" evidence="5">
    <location>
        <begin position="557"/>
        <end position="579"/>
    </location>
</feature>